<keyword evidence="2" id="KW-1185">Reference proteome</keyword>
<evidence type="ECO:0008006" key="3">
    <source>
        <dbReference type="Google" id="ProtNLM"/>
    </source>
</evidence>
<gene>
    <name evidence="1" type="ORF">SEMRO_181_G079030.1</name>
</gene>
<dbReference type="Pfam" id="PF04134">
    <property type="entry name" value="DCC1-like"/>
    <property type="match status" value="1"/>
</dbReference>
<dbReference type="InterPro" id="IPR007263">
    <property type="entry name" value="DCC1-like"/>
</dbReference>
<dbReference type="InterPro" id="IPR044691">
    <property type="entry name" value="DCC1_Trx"/>
</dbReference>
<dbReference type="GO" id="GO:0015035">
    <property type="term" value="F:protein-disulfide reductase activity"/>
    <property type="evidence" value="ECO:0007669"/>
    <property type="project" value="InterPro"/>
</dbReference>
<organism evidence="1 2">
    <name type="scientific">Seminavis robusta</name>
    <dbReference type="NCBI Taxonomy" id="568900"/>
    <lineage>
        <taxon>Eukaryota</taxon>
        <taxon>Sar</taxon>
        <taxon>Stramenopiles</taxon>
        <taxon>Ochrophyta</taxon>
        <taxon>Bacillariophyta</taxon>
        <taxon>Bacillariophyceae</taxon>
        <taxon>Bacillariophycidae</taxon>
        <taxon>Naviculales</taxon>
        <taxon>Naviculaceae</taxon>
        <taxon>Seminavis</taxon>
    </lineage>
</organism>
<dbReference type="AlphaFoldDB" id="A0A9N8H7J0"/>
<dbReference type="Proteomes" id="UP001153069">
    <property type="component" value="Unassembled WGS sequence"/>
</dbReference>
<reference evidence="1" key="1">
    <citation type="submission" date="2020-06" db="EMBL/GenBank/DDBJ databases">
        <authorList>
            <consortium name="Plant Systems Biology data submission"/>
        </authorList>
    </citation>
    <scope>NUCLEOTIDE SEQUENCE</scope>
    <source>
        <strain evidence="1">D6</strain>
    </source>
</reference>
<accession>A0A9N8H7J0</accession>
<name>A0A9N8H7J0_9STRA</name>
<dbReference type="EMBL" id="CAICTM010000180">
    <property type="protein sequence ID" value="CAB9503951.1"/>
    <property type="molecule type" value="Genomic_DNA"/>
</dbReference>
<dbReference type="OrthoDB" id="441708at2759"/>
<evidence type="ECO:0000313" key="1">
    <source>
        <dbReference type="EMBL" id="CAB9503951.1"/>
    </source>
</evidence>
<protein>
    <recommendedName>
        <fullName evidence="3">DUF393 domain-containing protein</fullName>
    </recommendedName>
</protein>
<sequence length="236" mass="26625">MIGMISTATGRGLQLQPTSAFLATSCTSVRRGPVAPNSLGRHPLFSALFSTKSRPTKRLFPEELNIIYDSKCNVCKLEIEFLRRRDARLSSGGQQQSKLRFTDLEDERYDSTDPANGGISYERGMASMHAVKNDGTVVNGVPVFEMAYRQVNLGWLFAVTKIWWVKRVADWAYGIFAKYRTRITRGKSLETLVESYREKKVLEAAQQQQLKDCEPCKTVGVTKGKTKRKTKTKRSS</sequence>
<proteinExistence type="predicted"/>
<dbReference type="PANTHER" id="PTHR34290:SF2">
    <property type="entry name" value="OS04G0668800 PROTEIN"/>
    <property type="match status" value="1"/>
</dbReference>
<dbReference type="PANTHER" id="PTHR34290">
    <property type="entry name" value="SI:CH73-390P7.2"/>
    <property type="match status" value="1"/>
</dbReference>
<comment type="caution">
    <text evidence="1">The sequence shown here is derived from an EMBL/GenBank/DDBJ whole genome shotgun (WGS) entry which is preliminary data.</text>
</comment>
<evidence type="ECO:0000313" key="2">
    <source>
        <dbReference type="Proteomes" id="UP001153069"/>
    </source>
</evidence>